<dbReference type="EMBL" id="FOCO01000059">
    <property type="protein sequence ID" value="SEO19577.1"/>
    <property type="molecule type" value="Genomic_DNA"/>
</dbReference>
<evidence type="ECO:0000313" key="3">
    <source>
        <dbReference type="Proteomes" id="UP000183002"/>
    </source>
</evidence>
<gene>
    <name evidence="2" type="ORF">SAMN05216227_105914</name>
</gene>
<feature type="transmembrane region" description="Helical" evidence="1">
    <location>
        <begin position="122"/>
        <end position="141"/>
    </location>
</feature>
<proteinExistence type="predicted"/>
<keyword evidence="1" id="KW-1133">Transmembrane helix</keyword>
<sequence length="210" mass="24276">MFNPPYDASTWIPYFEVLLELIRAIAWPTAVIIAALLFSKDLKSLLPRIKKVGPAGLELETVHQNSEGLSEVRSTAVSESPLGELTDAEAKRIEERNERELQAFPEEHHLKILLRALTMQELYRYFALAYANIFTSQIILLEILNSRKIGHEEADELFKSVQANHDQLKDWKLETYMRFLLNWNFIKDLEGTYGHLYKLPHRPHCGMVGQ</sequence>
<protein>
    <submittedName>
        <fullName evidence="2">Uncharacterized protein</fullName>
    </submittedName>
</protein>
<dbReference type="Proteomes" id="UP000183002">
    <property type="component" value="Unassembled WGS sequence"/>
</dbReference>
<dbReference type="AlphaFoldDB" id="A0A1H8MQF7"/>
<evidence type="ECO:0000256" key="1">
    <source>
        <dbReference type="SAM" id="Phobius"/>
    </source>
</evidence>
<name>A0A1H8MQF7_9RHOB</name>
<keyword evidence="1" id="KW-0472">Membrane</keyword>
<keyword evidence="1" id="KW-0812">Transmembrane</keyword>
<dbReference type="STRING" id="1077947.SAMN05216227_105914"/>
<dbReference type="OrthoDB" id="7877193at2"/>
<evidence type="ECO:0000313" key="2">
    <source>
        <dbReference type="EMBL" id="SEO19577.1"/>
    </source>
</evidence>
<dbReference type="RefSeq" id="WP_050519364.1">
    <property type="nucleotide sequence ID" value="NZ_FOCO01000059.1"/>
</dbReference>
<reference evidence="2 3" key="1">
    <citation type="submission" date="2016-10" db="EMBL/GenBank/DDBJ databases">
        <authorList>
            <person name="de Groot N.N."/>
        </authorList>
    </citation>
    <scope>NUCLEOTIDE SEQUENCE [LARGE SCALE GENOMIC DNA]</scope>
    <source>
        <strain evidence="2 3">CGMCC 1.10836</strain>
    </source>
</reference>
<accession>A0A1H8MQF7</accession>
<keyword evidence="3" id="KW-1185">Reference proteome</keyword>
<feature type="transmembrane region" description="Helical" evidence="1">
    <location>
        <begin position="12"/>
        <end position="38"/>
    </location>
</feature>
<organism evidence="2 3">
    <name type="scientific">Pseudorhodobacter antarcticus</name>
    <dbReference type="NCBI Taxonomy" id="1077947"/>
    <lineage>
        <taxon>Bacteria</taxon>
        <taxon>Pseudomonadati</taxon>
        <taxon>Pseudomonadota</taxon>
        <taxon>Alphaproteobacteria</taxon>
        <taxon>Rhodobacterales</taxon>
        <taxon>Paracoccaceae</taxon>
        <taxon>Pseudorhodobacter</taxon>
    </lineage>
</organism>